<proteinExistence type="predicted"/>
<sequence>MKKTSIETYYELFYRWQRSGLSKAAFADREGISKVSFYSWCKKFETKTDSQDASTGFTRIELAESASQAAVAKISYPNGISVELFGSFDPDRIKALVS</sequence>
<protein>
    <recommendedName>
        <fullName evidence="3">Transposase</fullName>
    </recommendedName>
</protein>
<evidence type="ECO:0000313" key="1">
    <source>
        <dbReference type="EMBL" id="SEG42731.1"/>
    </source>
</evidence>
<evidence type="ECO:0008006" key="3">
    <source>
        <dbReference type="Google" id="ProtNLM"/>
    </source>
</evidence>
<dbReference type="NCBIfam" id="NF047593">
    <property type="entry name" value="IS66_ISAeme5_TnpA"/>
    <property type="match status" value="1"/>
</dbReference>
<organism evidence="1 2">
    <name type="scientific">Algoriphagus boritolerans DSM 17298 = JCM 18970</name>
    <dbReference type="NCBI Taxonomy" id="1120964"/>
    <lineage>
        <taxon>Bacteria</taxon>
        <taxon>Pseudomonadati</taxon>
        <taxon>Bacteroidota</taxon>
        <taxon>Cytophagia</taxon>
        <taxon>Cytophagales</taxon>
        <taxon>Cyclobacteriaceae</taxon>
        <taxon>Algoriphagus</taxon>
    </lineage>
</organism>
<keyword evidence="2" id="KW-1185">Reference proteome</keyword>
<dbReference type="EMBL" id="FNVR01000035">
    <property type="protein sequence ID" value="SEG42731.1"/>
    <property type="molecule type" value="Genomic_DNA"/>
</dbReference>
<gene>
    <name evidence="1" type="ORF">SAMN03080598_03881</name>
</gene>
<reference evidence="2" key="1">
    <citation type="submission" date="2016-10" db="EMBL/GenBank/DDBJ databases">
        <authorList>
            <person name="Varghese N."/>
            <person name="Submissions S."/>
        </authorList>
    </citation>
    <scope>NUCLEOTIDE SEQUENCE [LARGE SCALE GENOMIC DNA]</scope>
    <source>
        <strain evidence="2">DSM 17298</strain>
    </source>
</reference>
<name>A0A1H6A2R7_9BACT</name>
<evidence type="ECO:0000313" key="2">
    <source>
        <dbReference type="Proteomes" id="UP000236736"/>
    </source>
</evidence>
<dbReference type="RefSeq" id="WP_103926449.1">
    <property type="nucleotide sequence ID" value="NZ_FNVR01000035.1"/>
</dbReference>
<accession>A0A1H6A2R7</accession>
<dbReference type="AlphaFoldDB" id="A0A1H6A2R7"/>
<dbReference type="Proteomes" id="UP000236736">
    <property type="component" value="Unassembled WGS sequence"/>
</dbReference>
<dbReference type="OrthoDB" id="960108at2"/>